<dbReference type="Proteomes" id="UP001204746">
    <property type="component" value="Unassembled WGS sequence"/>
</dbReference>
<dbReference type="EMBL" id="JANIAA010000040">
    <property type="protein sequence ID" value="MCQ8193917.1"/>
    <property type="molecule type" value="Genomic_DNA"/>
</dbReference>
<reference evidence="2 3" key="1">
    <citation type="submission" date="2022-07" db="EMBL/GenBank/DDBJ databases">
        <authorList>
            <person name="Phongsopitanun W."/>
            <person name="Tanasupawat S."/>
        </authorList>
    </citation>
    <scope>NUCLEOTIDE SEQUENCE [LARGE SCALE GENOMIC DNA]</scope>
    <source>
        <strain evidence="2 3">RCU-064</strain>
    </source>
</reference>
<comment type="caution">
    <text evidence="2">The sequence shown here is derived from an EMBL/GenBank/DDBJ whole genome shotgun (WGS) entry which is preliminary data.</text>
</comment>
<evidence type="ECO:0000313" key="3">
    <source>
        <dbReference type="Proteomes" id="UP001204746"/>
    </source>
</evidence>
<evidence type="ECO:0000313" key="2">
    <source>
        <dbReference type="EMBL" id="MCQ8193917.1"/>
    </source>
</evidence>
<name>A0ABT1V954_9ACTN</name>
<organism evidence="2 3">
    <name type="scientific">Streptomyces rugosispiralis</name>
    <dbReference type="NCBI Taxonomy" id="2967341"/>
    <lineage>
        <taxon>Bacteria</taxon>
        <taxon>Bacillati</taxon>
        <taxon>Actinomycetota</taxon>
        <taxon>Actinomycetes</taxon>
        <taxon>Kitasatosporales</taxon>
        <taxon>Streptomycetaceae</taxon>
        <taxon>Streptomyces</taxon>
    </lineage>
</organism>
<evidence type="ECO:0000256" key="1">
    <source>
        <dbReference type="SAM" id="MobiDB-lite"/>
    </source>
</evidence>
<sequence length="97" mass="10188">MADITTLPTLPMARRPGPGGSCPEGPGAEVRNLAQLFQLIALGRTTVVIPESAAADLRRDLAAVPVLGAPPVTTVIAWPPRSRLRTVADLTRVATRL</sequence>
<accession>A0ABT1V954</accession>
<protein>
    <submittedName>
        <fullName evidence="2">Uncharacterized protein</fullName>
    </submittedName>
</protein>
<gene>
    <name evidence="2" type="ORF">NP777_37880</name>
</gene>
<proteinExistence type="predicted"/>
<keyword evidence="3" id="KW-1185">Reference proteome</keyword>
<feature type="region of interest" description="Disordered" evidence="1">
    <location>
        <begin position="1"/>
        <end position="27"/>
    </location>
</feature>